<dbReference type="PDB" id="4GOX">
    <property type="method" value="X-ray"/>
    <property type="resolution" value="2.15 A"/>
    <property type="chains" value="A=2121-2430"/>
</dbReference>
<accession>B1XKC6</accession>
<feature type="binding site" evidence="3">
    <location>
        <position position="292"/>
    </location>
    <ligand>
        <name>AMP</name>
        <dbReference type="ChEBI" id="CHEBI:456215"/>
    </ligand>
</feature>
<reference evidence="2" key="2">
    <citation type="journal article" date="2012" name="ACS Chem. Biol.">
        <title>Structural basis of functional group activation by sulfotransferases in complex metabolic pathways.</title>
        <authorList>
            <person name="McCarthy J.G."/>
            <person name="Eisman E.B."/>
            <person name="Kulkarni S."/>
            <person name="Gerwick L."/>
            <person name="Gerwick W.H."/>
            <person name="Wipf P."/>
            <person name="Sherman D.H."/>
            <person name="Smith J.L."/>
        </authorList>
    </citation>
    <scope>X-RAY CRYSTALLOGRAPHY (2.15 ANGSTROMS) OF 2121-2430</scope>
</reference>
<dbReference type="EMBL" id="CP000951">
    <property type="protein sequence ID" value="ACA99172.1"/>
    <property type="molecule type" value="Genomic_DNA"/>
</dbReference>
<feature type="binding site" evidence="3">
    <location>
        <position position="320"/>
    </location>
    <ligand>
        <name>AMP</name>
        <dbReference type="ChEBI" id="CHEBI:456215"/>
    </ligand>
</feature>
<keyword evidence="2 3" id="KW-0002">3D-structure</keyword>
<keyword evidence="3" id="KW-0547">Nucleotide-binding</keyword>
<reference evidence="1" key="1">
    <citation type="submission" date="2008-02" db="EMBL/GenBank/DDBJ databases">
        <authorList>
            <person name="Li T."/>
            <person name="Zhao J."/>
            <person name="Zhao C."/>
            <person name="Liu Z."/>
            <person name="Zhao F."/>
            <person name="Marquardt J."/>
            <person name="Nomura C.T."/>
            <person name="Persson S."/>
            <person name="Detter J.Chris."/>
            <person name="Richardson P.M."/>
            <person name="Lanz C."/>
            <person name="Schuster S.C."/>
            <person name="Wang J."/>
            <person name="Li S."/>
            <person name="Huang X."/>
            <person name="Cai T."/>
            <person name="Yu Z."/>
            <person name="Luo J."/>
            <person name="Zhao J."/>
            <person name="Bryant D.A."/>
        </authorList>
    </citation>
    <scope>NUCLEOTIDE SEQUENCE</scope>
    <source>
        <strain evidence="1">PCC 7002</strain>
    </source>
</reference>
<organism evidence="1">
    <name type="scientific">Picosynechococcus sp. (strain ATCC 27264 / PCC 7002 / PR-6)</name>
    <name type="common">Agmenellum quadruplicatum</name>
    <dbReference type="NCBI Taxonomy" id="32049"/>
    <lineage>
        <taxon>Bacteria</taxon>
        <taxon>Bacillati</taxon>
        <taxon>Cyanobacteriota</taxon>
        <taxon>Cyanophyceae</taxon>
        <taxon>Oscillatoriophycideae</taxon>
        <taxon>Chroococcales</taxon>
        <taxon>Geminocystaceae</taxon>
        <taxon>Picosynechococcus</taxon>
    </lineage>
</organism>
<evidence type="ECO:0007829" key="4">
    <source>
        <dbReference type="PDB" id="7R7F"/>
    </source>
</evidence>
<feature type="binding site" evidence="3">
    <location>
        <position position="370"/>
    </location>
    <ligand>
        <name>AMP</name>
        <dbReference type="ChEBI" id="CHEBI:456215"/>
    </ligand>
</feature>
<name>A0ACD6B8F3_PICP2</name>
<evidence type="ECO:0007829" key="3">
    <source>
        <dbReference type="PDB" id="7R7E"/>
    </source>
</evidence>
<proteinExistence type="evidence at protein level"/>
<gene>
    <name evidence="1" type="ordered locus">SYNPCC7002_A1173</name>
</gene>
<reference evidence="3 4" key="3">
    <citation type="submission" date="2021-06" db="PDB data bank">
        <title>An electrostatic fatty acid selection mechanism by the Olefin Synthase FAAL domain from Synechococcus sp. PCC7002.</title>
        <authorList>
            <person name="Sikkema A.P."/>
            <person name="Sturgis R.M."/>
            <person name="Gerwick W.H."/>
            <person name="Sherman D.H."/>
            <person name="Smith J.L."/>
        </authorList>
    </citation>
    <scope>X-RAY CRYSTALLOGRAPHY (1.99 ANGSTROMS) OF 2-570 IN COMPLEX WITH AMP</scope>
</reference>
<protein>
    <submittedName>
        <fullName evidence="1">Polyketide synthase</fullName>
    </submittedName>
</protein>
<sequence length="2720" mass="299117">MVGQFANFVDLLQYRAKLQARKTVFSFLADGEAESAALTYGELDQKAQAIAAFLQANQAQGQRALLLYPPGLEFIGAFLGCLYAGVVAVPAYPPRPNKSFDRLHSIIQDAQAKFALTTTELKDKIADRLEALEGTDFHCLATDQVELISGKNWQKPNISGTDLAFLQYTSGSTGDPKGVMVSHHNLIHNSGLINQGFQDTEASMGVSWLPPYHDMGLIGGILQPIYVGATQILMPPVAFLQRPFRWLKAINDYRVSTSGAPNFAYDLCASQITPEQIRELDLSCWRLAFSGAEPIRAVTLENFAKTFATAGFQKSAFYPCYGMAETTLIVSGGNGRAQLPQEIIVSKQGIEANQVRPAQGTETTVTLVGSGEVIGDQIVKIVDPQALTECTVGEIGEVWVKGESVAQGYWQKPDLTQQQFQGNVGAETGFLRTGDLGFLQGGELYITGRLKDLLIIRGRNHYPQDIELTVEVAHPALRQGAGAAVSVDVNGEEQLVIVQEVERKYARKLNVAAVAQAIRGAIAAEHQLQPQAICFIKPGSIPKTSSGKIRRHACKAGFLDGSLAVVGEWQPSHQKEGKGIGTQAVTPSTTTSTNFPLPDQHQQQIEAWLKDNIAHRLGITPQQLDETEPFASYGLDSVQAVQVTADLEDWLGRKLDPTLAYDYPTIRTLAQFLVQGNQALEKIPQVPKIQGKEIAVVGLSCRFPQADNPEAFWELLRNGKDGVRPLKTRWATGEWGGFLEDIDQFEPQFFGISPREAEQMDPQQRLLLEVTWEALERANIPAESLRHSQTGVFVGISNSDYAQLQVRENNPINPYMGTGNAHSIAANRLSYFLDLRGVSLSIDTACSSSLVAVHLACQSLINGESELAIAAGVNLILTPDVTQTFTQAGMMSKTGRCQTFDAEADGYVRGEGCGVVLLKPLAQAERDGDNILAVIHGSAVNQDGRSNGLTAPNGRSQQAVIRQALAQAGITAADLAYLEAHGTGTPLGDPIEINSLKAVLQTAQREQPCVVGSVKTNIGHLEAAAGIAGLIKVILSLEHGMIPQHLHFKQLNPRIDLDGLVTIASKDQPWSGGSQKRFAGVSSFGFGGTNAHVIVGDYAQQKSPLAPPATQDRPWHLLTLSAKNAQALNALQKSYGDYLAQHPSVDPRDLCLSANTGRSPLKERRFFVFKQVADLQQTLNQDFLAQPRLSSPAKIAFLFTGQGSQYYGMGQQLYQTSPVFRQVLDECDRLWQTYSPEAPALTDLLYGNHNPDLVHETVYTQPLLFAVEYAIAQLWLSWGVTPDFCMGHSVGEYVAACLAGVFSLADGMKLITARGKLMHALPSNGSMAAVFADKTVIKPYLSEHLTVGAENGSHLVLSGKTPCLEASIHKLQSQGIKTKPLKVSHAFHSPLMAPMLAEFREIAEQITFHPPRIPLISNVTGGQIEAEIAQADYWVKHVSQPVKFVQSIQTLAQAGVNVYLEIGVKPVLLSMGRHCLAEQEAVWLPSLRPHSEPWPEILTSLGKLYEQGLNIDWQTVEAGDRRRKLILPTYPFQRQRYWFNQGSWQTVETESVNPGPDDLNDWLYQVAWTPLDTLPPAPEPSAKLWLILGDRHDHQPIEAQFKNAQRVYLGQSNHFPTNAPWEVSADALDNLFTHVGSQNLAGILYLCPPGEDPEDLDEIQKQTSGFALQLIQTLYQQKIAVPCWFVTHQSQRVLETDAVTGFAQGGLWGLAQAIALEHPELWGGIIDVDDSLPNFAQICQQRQVQQLAVRHQKLYGAQLKKQPSLPQKNLQIQPQQTYLVTGGLGAIGRKIAQWLAAAGAEKVILVSRRAPAADQQTLPTNAVVYPCDLADAAQVAKLFQTYPHIKGIFHAAGTLADGLLQQQTWQKFQTVAAAKMKGTWHLHRHSQKLDLDFFVLFSSVAGVLGSPGQGNYAAANRGMAAIAQYRQAQGLPALAIHWGPWAEGGMANSLSNQNLAWLPPPQGLTILEKVLGAQGEMGVFKPDWQNLAKQFPEFAKTHYFAAVIPSAEAVPPTASIFDKLINLEASQRADYLLDYLRRSVAQILKLEIEQIQSHDSLLDLGMDSLMIMEAIASLKQDLQLMLYPREIYERPRLDVLTAYLAAEFTKAHDSEAATAAAAIPSQSLSVKTKKQWQKPDHKNPNPIAFILSSPRSGSTLLRVMLAGHPGLYSPPELHLLPFETMGDRHQELGLSHLGEGLQRALMDLENLTPEASQAKVNQWVKANTPIADIYAYLQRQAEQRLLIDKSPSYGSDRHILDHSEILFDQAKYIHLVRHPYAVIESFTRLRMDKLLGAEQQNPYALAESIWRTSNRNILDLGRTVGADRYLQVIYEDLVRDPRKVLTNICDFLGVDFDEALLNPYSGDRLTDGLHQQSMGVGDPNFLQHKTIDPALADKWRSITLPAALQLDTIQLAETFAYDLPQEPQLTPQTQSLPSMVERFVTVRGLETCLCEWGDRHQPLVLLLHGILEQGASWQLIAPQLAAQGYWVVAPDLRGHGKSAHAQSYSMLDFLADVDALAKQLGDRPFTLVGHSMGSIIGAMYAGIRQTQVEKLILVETIVPNDIDDAETGNHLTTHLDYLAAPPQHPIFPSLEVAARRLRQATPQLPKDLSAFLTQRSTKSVEKGVQWRWDAFLRTRAGIEFNGISRRRYLALLKDIQAPITLIYGDQSEFNRPADLQAIQAALPQAQRLTVAGGHNLHFENPQAIAQIVYQQLQTPVPKTQ</sequence>
<evidence type="ECO:0000313" key="1">
    <source>
        <dbReference type="EMBL" id="ACA99172.1"/>
    </source>
</evidence>
<dbReference type="PDB" id="7R7G">
    <property type="method" value="X-ray"/>
    <property type="resolution" value="2.25 A"/>
    <property type="chains" value="A/B=2-570"/>
</dbReference>
<accession>A0ACD6B8F3</accession>
<evidence type="ECO:0007829" key="2">
    <source>
        <dbReference type="PDB" id="4GOX"/>
    </source>
</evidence>
<feature type="binding site" evidence="3">
    <location>
        <position position="324"/>
    </location>
    <ligand>
        <name>AMP</name>
        <dbReference type="ChEBI" id="CHEBI:456215"/>
    </ligand>
</feature>
<dbReference type="PDB" id="7R7E">
    <property type="method" value="X-ray"/>
    <property type="resolution" value="1.99 A"/>
    <property type="chains" value="A/B=2-570"/>
</dbReference>
<feature type="binding site" evidence="3">
    <location>
        <position position="548"/>
    </location>
    <ligand>
        <name>AMP</name>
        <dbReference type="ChEBI" id="CHEBI:456215"/>
    </ligand>
</feature>
<feature type="binding site" evidence="3">
    <location>
        <position position="435"/>
    </location>
    <ligand>
        <name>AMP</name>
        <dbReference type="ChEBI" id="CHEBI:456215"/>
    </ligand>
</feature>
<dbReference type="PDB" id="7R7F">
    <property type="method" value="X-ray"/>
    <property type="resolution" value="2.13 A"/>
    <property type="chains" value="A/B=2-570"/>
</dbReference>